<sequence>MALAQCHRGILDDSEEEKARTDSMRTALSQAKEIEEQLTSTRSENYSRILEAESTINTLEDFEKEKQRRSQMKRQKKIAGGMSFLGAIAVGAMYLFKGD</sequence>
<proteinExistence type="predicted"/>
<dbReference type="EMBL" id="HBIK01026319">
    <property type="protein sequence ID" value="CAE0387271.1"/>
    <property type="molecule type" value="Transcribed_RNA"/>
</dbReference>
<keyword evidence="2" id="KW-0472">Membrane</keyword>
<protein>
    <submittedName>
        <fullName evidence="3">Uncharacterized protein</fullName>
    </submittedName>
</protein>
<gene>
    <name evidence="3" type="ORF">ECRA1380_LOCUS12243</name>
</gene>
<organism evidence="3">
    <name type="scientific">Euplotes crassus</name>
    <dbReference type="NCBI Taxonomy" id="5936"/>
    <lineage>
        <taxon>Eukaryota</taxon>
        <taxon>Sar</taxon>
        <taxon>Alveolata</taxon>
        <taxon>Ciliophora</taxon>
        <taxon>Intramacronucleata</taxon>
        <taxon>Spirotrichea</taxon>
        <taxon>Hypotrichia</taxon>
        <taxon>Euplotida</taxon>
        <taxon>Euplotidae</taxon>
        <taxon>Moneuplotes</taxon>
    </lineage>
</organism>
<accession>A0A7S3NZE7</accession>
<keyword evidence="2" id="KW-0812">Transmembrane</keyword>
<evidence type="ECO:0000256" key="1">
    <source>
        <dbReference type="SAM" id="MobiDB-lite"/>
    </source>
</evidence>
<evidence type="ECO:0000256" key="2">
    <source>
        <dbReference type="SAM" id="Phobius"/>
    </source>
</evidence>
<dbReference type="AlphaFoldDB" id="A0A7S3NZE7"/>
<reference evidence="3" key="1">
    <citation type="submission" date="2021-01" db="EMBL/GenBank/DDBJ databases">
        <authorList>
            <person name="Corre E."/>
            <person name="Pelletier E."/>
            <person name="Niang G."/>
            <person name="Scheremetjew M."/>
            <person name="Finn R."/>
            <person name="Kale V."/>
            <person name="Holt S."/>
            <person name="Cochrane G."/>
            <person name="Meng A."/>
            <person name="Brown T."/>
            <person name="Cohen L."/>
        </authorList>
    </citation>
    <scope>NUCLEOTIDE SEQUENCE</scope>
    <source>
        <strain evidence="3">CT5</strain>
    </source>
</reference>
<name>A0A7S3NZE7_EUPCR</name>
<keyword evidence="2" id="KW-1133">Transmembrane helix</keyword>
<feature type="transmembrane region" description="Helical" evidence="2">
    <location>
        <begin position="78"/>
        <end position="96"/>
    </location>
</feature>
<feature type="region of interest" description="Disordered" evidence="1">
    <location>
        <begin position="1"/>
        <end position="22"/>
    </location>
</feature>
<evidence type="ECO:0000313" key="3">
    <source>
        <dbReference type="EMBL" id="CAE0387271.1"/>
    </source>
</evidence>